<organism evidence="2 3">
    <name type="scientific">Halioxenophilus aromaticivorans</name>
    <dbReference type="NCBI Taxonomy" id="1306992"/>
    <lineage>
        <taxon>Bacteria</taxon>
        <taxon>Pseudomonadati</taxon>
        <taxon>Pseudomonadota</taxon>
        <taxon>Gammaproteobacteria</taxon>
        <taxon>Alteromonadales</taxon>
        <taxon>Alteromonadaceae</taxon>
        <taxon>Halioxenophilus</taxon>
    </lineage>
</organism>
<name>A0AAV3U546_9ALTE</name>
<dbReference type="Proteomes" id="UP001409585">
    <property type="component" value="Unassembled WGS sequence"/>
</dbReference>
<sequence length="189" mass="21450">MEPRILRLNSAGQPIEWLHWKQATCLFARDLVCWSLGGVVRRVHGGYSRFTGEQTTMDLPAIVACNGKRVNRAHVVPPLTNRALFSRDNYQCLYCGGHFELELLSRDHIIPVSRGGLDTWTNVVAACKRCNQRKSNFLLSEISMELIALPFKPNTAEYLALINSDRIRGDQMEFLSSQFSRNSRIKVAL</sequence>
<dbReference type="InterPro" id="IPR003615">
    <property type="entry name" value="HNH_nuc"/>
</dbReference>
<dbReference type="EMBL" id="BAABLX010000027">
    <property type="protein sequence ID" value="GAA4948037.1"/>
    <property type="molecule type" value="Genomic_DNA"/>
</dbReference>
<dbReference type="SMART" id="SM00507">
    <property type="entry name" value="HNHc"/>
    <property type="match status" value="1"/>
</dbReference>
<dbReference type="Pfam" id="PF14279">
    <property type="entry name" value="HNH_5"/>
    <property type="match status" value="1"/>
</dbReference>
<dbReference type="InterPro" id="IPR029471">
    <property type="entry name" value="HNH_5"/>
</dbReference>
<accession>A0AAV3U546</accession>
<keyword evidence="2" id="KW-0255">Endonuclease</keyword>
<evidence type="ECO:0000313" key="3">
    <source>
        <dbReference type="Proteomes" id="UP001409585"/>
    </source>
</evidence>
<evidence type="ECO:0000313" key="2">
    <source>
        <dbReference type="EMBL" id="GAA4948037.1"/>
    </source>
</evidence>
<reference evidence="3" key="1">
    <citation type="journal article" date="2019" name="Int. J. Syst. Evol. Microbiol.">
        <title>The Global Catalogue of Microorganisms (GCM) 10K type strain sequencing project: providing services to taxonomists for standard genome sequencing and annotation.</title>
        <authorList>
            <consortium name="The Broad Institute Genomics Platform"/>
            <consortium name="The Broad Institute Genome Sequencing Center for Infectious Disease"/>
            <person name="Wu L."/>
            <person name="Ma J."/>
        </authorList>
    </citation>
    <scope>NUCLEOTIDE SEQUENCE [LARGE SCALE GENOMIC DNA]</scope>
    <source>
        <strain evidence="3">JCM 19134</strain>
    </source>
</reference>
<dbReference type="PANTHER" id="PTHR33877">
    <property type="entry name" value="SLL1193 PROTEIN"/>
    <property type="match status" value="1"/>
</dbReference>
<dbReference type="CDD" id="cd00085">
    <property type="entry name" value="HNHc"/>
    <property type="match status" value="1"/>
</dbReference>
<protein>
    <submittedName>
        <fullName evidence="2">HNH endonuclease</fullName>
    </submittedName>
</protein>
<keyword evidence="3" id="KW-1185">Reference proteome</keyword>
<evidence type="ECO:0000259" key="1">
    <source>
        <dbReference type="SMART" id="SM00507"/>
    </source>
</evidence>
<dbReference type="GO" id="GO:0004519">
    <property type="term" value="F:endonuclease activity"/>
    <property type="evidence" value="ECO:0007669"/>
    <property type="project" value="UniProtKB-KW"/>
</dbReference>
<dbReference type="PANTHER" id="PTHR33877:SF2">
    <property type="entry name" value="OS07G0170200 PROTEIN"/>
    <property type="match status" value="1"/>
</dbReference>
<feature type="domain" description="HNH nuclease" evidence="1">
    <location>
        <begin position="79"/>
        <end position="132"/>
    </location>
</feature>
<dbReference type="AlphaFoldDB" id="A0AAV3U546"/>
<dbReference type="Gene3D" id="1.10.30.50">
    <property type="match status" value="1"/>
</dbReference>
<proteinExistence type="predicted"/>
<keyword evidence="2" id="KW-0540">Nuclease</keyword>
<dbReference type="RefSeq" id="WP_345423913.1">
    <property type="nucleotide sequence ID" value="NZ_AP031496.1"/>
</dbReference>
<comment type="caution">
    <text evidence="2">The sequence shown here is derived from an EMBL/GenBank/DDBJ whole genome shotgun (WGS) entry which is preliminary data.</text>
</comment>
<dbReference type="InterPro" id="IPR052892">
    <property type="entry name" value="NA-targeting_endonuclease"/>
</dbReference>
<gene>
    <name evidence="2" type="ORF">GCM10025791_29910</name>
</gene>
<keyword evidence="2" id="KW-0378">Hydrolase</keyword>